<proteinExistence type="predicted"/>
<organism evidence="3 4">
    <name type="scientific">Microdochium bolleyi</name>
    <dbReference type="NCBI Taxonomy" id="196109"/>
    <lineage>
        <taxon>Eukaryota</taxon>
        <taxon>Fungi</taxon>
        <taxon>Dikarya</taxon>
        <taxon>Ascomycota</taxon>
        <taxon>Pezizomycotina</taxon>
        <taxon>Sordariomycetes</taxon>
        <taxon>Xylariomycetidae</taxon>
        <taxon>Xylariales</taxon>
        <taxon>Microdochiaceae</taxon>
        <taxon>Microdochium</taxon>
    </lineage>
</organism>
<dbReference type="InParanoid" id="A0A136IY46"/>
<reference evidence="4" key="1">
    <citation type="submission" date="2016-02" db="EMBL/GenBank/DDBJ databases">
        <title>Draft genome sequence of Microdochium bolleyi, a fungal endophyte of beachgrass.</title>
        <authorList>
            <consortium name="DOE Joint Genome Institute"/>
            <person name="David A.S."/>
            <person name="May G."/>
            <person name="Haridas S."/>
            <person name="Lim J."/>
            <person name="Wang M."/>
            <person name="Labutti K."/>
            <person name="Lipzen A."/>
            <person name="Barry K."/>
            <person name="Grigoriev I.V."/>
        </authorList>
    </citation>
    <scope>NUCLEOTIDE SEQUENCE [LARGE SCALE GENOMIC DNA]</scope>
    <source>
        <strain evidence="4">J235TASD1</strain>
    </source>
</reference>
<dbReference type="Proteomes" id="UP000070501">
    <property type="component" value="Unassembled WGS sequence"/>
</dbReference>
<protein>
    <submittedName>
        <fullName evidence="3">Uncharacterized protein</fullName>
    </submittedName>
</protein>
<dbReference type="EMBL" id="KQ964254">
    <property type="protein sequence ID" value="KXJ89920.1"/>
    <property type="molecule type" value="Genomic_DNA"/>
</dbReference>
<accession>A0A136IY46</accession>
<keyword evidence="2" id="KW-0472">Membrane</keyword>
<evidence type="ECO:0000313" key="4">
    <source>
        <dbReference type="Proteomes" id="UP000070501"/>
    </source>
</evidence>
<sequence>MQVEAISGEPWDWWPLAPPKKRLSGKQIHMEWRCRCGRARTEVVTKRFGKALEGLIAKAAVDLANAPRRMRPSAPPSTTTQTGPEPEAQRCDGSGAKRRSRKARVQAWYAFRGDGNGSDMEEDEQDIPPVSDQYTKTLPTVVPRAIYFMVDNASVMPWNSRLGKSVIPTRELCDERFYHNMRWEFWSHRGWLKSLFSLYTFAGCDFYQFERYGRDKYHEAKEDLPEVGDEYLYLRRKLRPQVCWEEFRDGYWDWRRDCTTQKCPTESVISRIPKKKLDHDPNDKTSQSQLPVEVIWGIVARTQRAFYMAAIYVAIAASPLVPATWFFFKWLSPPDEGMDEYQLANHRDNLSNAFVPLGIAIALLLATITCVFSKFE</sequence>
<evidence type="ECO:0000256" key="1">
    <source>
        <dbReference type="SAM" id="MobiDB-lite"/>
    </source>
</evidence>
<gene>
    <name evidence="3" type="ORF">Micbo1qcDRAFT_165298</name>
</gene>
<feature type="transmembrane region" description="Helical" evidence="2">
    <location>
        <begin position="305"/>
        <end position="328"/>
    </location>
</feature>
<feature type="transmembrane region" description="Helical" evidence="2">
    <location>
        <begin position="353"/>
        <end position="372"/>
    </location>
</feature>
<feature type="region of interest" description="Disordered" evidence="1">
    <location>
        <begin position="66"/>
        <end position="99"/>
    </location>
</feature>
<name>A0A136IY46_9PEZI</name>
<keyword evidence="4" id="KW-1185">Reference proteome</keyword>
<keyword evidence="2" id="KW-0812">Transmembrane</keyword>
<dbReference type="OrthoDB" id="443402at2759"/>
<evidence type="ECO:0000313" key="3">
    <source>
        <dbReference type="EMBL" id="KXJ89920.1"/>
    </source>
</evidence>
<keyword evidence="2" id="KW-1133">Transmembrane helix</keyword>
<dbReference type="AlphaFoldDB" id="A0A136IY46"/>
<evidence type="ECO:0000256" key="2">
    <source>
        <dbReference type="SAM" id="Phobius"/>
    </source>
</evidence>